<proteinExistence type="predicted"/>
<name>A0ABM8YSV5_9BACI</name>
<keyword evidence="2" id="KW-1003">Cell membrane</keyword>
<feature type="transmembrane region" description="Helical" evidence="6">
    <location>
        <begin position="126"/>
        <end position="147"/>
    </location>
</feature>
<feature type="transmembrane region" description="Helical" evidence="6">
    <location>
        <begin position="419"/>
        <end position="440"/>
    </location>
</feature>
<keyword evidence="4 6" id="KW-1133">Transmembrane helix</keyword>
<evidence type="ECO:0000256" key="6">
    <source>
        <dbReference type="SAM" id="Phobius"/>
    </source>
</evidence>
<accession>A0ABM8YSV5</accession>
<reference evidence="7 8" key="1">
    <citation type="submission" date="2021-10" db="EMBL/GenBank/DDBJ databases">
        <authorList>
            <person name="Criscuolo A."/>
        </authorList>
    </citation>
    <scope>NUCLEOTIDE SEQUENCE [LARGE SCALE GENOMIC DNA]</scope>
    <source>
        <strain evidence="8">CIP 111883</strain>
    </source>
</reference>
<dbReference type="PANTHER" id="PTHR30250:SF29">
    <property type="entry name" value="POLYSACCHARIDE BIOSYNTHESIS PROTEIN C-TERMINAL DOMAIN-CONTAINING PROTEIN"/>
    <property type="match status" value="1"/>
</dbReference>
<feature type="transmembrane region" description="Helical" evidence="6">
    <location>
        <begin position="328"/>
        <end position="349"/>
    </location>
</feature>
<feature type="transmembrane region" description="Helical" evidence="6">
    <location>
        <begin position="235"/>
        <end position="258"/>
    </location>
</feature>
<comment type="subcellular location">
    <subcellularLocation>
        <location evidence="1">Cell membrane</location>
        <topology evidence="1">Multi-pass membrane protein</topology>
    </subcellularLocation>
</comment>
<keyword evidence="3 6" id="KW-0812">Transmembrane</keyword>
<dbReference type="Pfam" id="PF01943">
    <property type="entry name" value="Polysacc_synt"/>
    <property type="match status" value="1"/>
</dbReference>
<feature type="transmembrane region" description="Helical" evidence="6">
    <location>
        <begin position="452"/>
        <end position="474"/>
    </location>
</feature>
<feature type="transmembrane region" description="Helical" evidence="6">
    <location>
        <begin position="392"/>
        <end position="413"/>
    </location>
</feature>
<evidence type="ECO:0000313" key="8">
    <source>
        <dbReference type="Proteomes" id="UP000789833"/>
    </source>
</evidence>
<feature type="transmembrane region" description="Helical" evidence="6">
    <location>
        <begin position="54"/>
        <end position="72"/>
    </location>
</feature>
<keyword evidence="8" id="KW-1185">Reference proteome</keyword>
<dbReference type="InterPro" id="IPR024923">
    <property type="entry name" value="PG_synth_SpoVB"/>
</dbReference>
<dbReference type="CDD" id="cd13124">
    <property type="entry name" value="MATE_SpoVB_like"/>
    <property type="match status" value="1"/>
</dbReference>
<dbReference type="RefSeq" id="WP_230504201.1">
    <property type="nucleotide sequence ID" value="NZ_CAKJTJ010000034.1"/>
</dbReference>
<evidence type="ECO:0000256" key="3">
    <source>
        <dbReference type="ARBA" id="ARBA00022692"/>
    </source>
</evidence>
<evidence type="ECO:0000256" key="1">
    <source>
        <dbReference type="ARBA" id="ARBA00004651"/>
    </source>
</evidence>
<dbReference type="PIRSF" id="PIRSF038958">
    <property type="entry name" value="PG_synth_SpoVB"/>
    <property type="match status" value="1"/>
</dbReference>
<feature type="transmembrane region" description="Helical" evidence="6">
    <location>
        <begin position="93"/>
        <end position="114"/>
    </location>
</feature>
<dbReference type="InterPro" id="IPR050833">
    <property type="entry name" value="Poly_Biosynth_Transport"/>
</dbReference>
<protein>
    <submittedName>
        <fullName evidence="7">Lipid II flippase MurJ</fullName>
    </submittedName>
</protein>
<dbReference type="InterPro" id="IPR002797">
    <property type="entry name" value="Polysacc_synth"/>
</dbReference>
<evidence type="ECO:0000256" key="4">
    <source>
        <dbReference type="ARBA" id="ARBA00022989"/>
    </source>
</evidence>
<feature type="transmembrane region" description="Helical" evidence="6">
    <location>
        <begin position="293"/>
        <end position="316"/>
    </location>
</feature>
<feature type="transmembrane region" description="Helical" evidence="6">
    <location>
        <begin position="195"/>
        <end position="214"/>
    </location>
</feature>
<dbReference type="PANTHER" id="PTHR30250">
    <property type="entry name" value="PST FAMILY PREDICTED COLANIC ACID TRANSPORTER"/>
    <property type="match status" value="1"/>
</dbReference>
<feature type="transmembrane region" description="Helical" evidence="6">
    <location>
        <begin position="168"/>
        <end position="189"/>
    </location>
</feature>
<evidence type="ECO:0000256" key="5">
    <source>
        <dbReference type="ARBA" id="ARBA00023136"/>
    </source>
</evidence>
<dbReference type="EMBL" id="CAKJTJ010000034">
    <property type="protein sequence ID" value="CAG9623086.1"/>
    <property type="molecule type" value="Genomic_DNA"/>
</dbReference>
<evidence type="ECO:0000313" key="7">
    <source>
        <dbReference type="EMBL" id="CAG9623086.1"/>
    </source>
</evidence>
<organism evidence="7 8">
    <name type="scientific">Sutcliffiella rhizosphaerae</name>
    <dbReference type="NCBI Taxonomy" id="2880967"/>
    <lineage>
        <taxon>Bacteria</taxon>
        <taxon>Bacillati</taxon>
        <taxon>Bacillota</taxon>
        <taxon>Bacilli</taxon>
        <taxon>Bacillales</taxon>
        <taxon>Bacillaceae</taxon>
        <taxon>Sutcliffiella</taxon>
    </lineage>
</organism>
<comment type="caution">
    <text evidence="7">The sequence shown here is derived from an EMBL/GenBank/DDBJ whole genome shotgun (WGS) entry which is preliminary data.</text>
</comment>
<feature type="transmembrane region" description="Helical" evidence="6">
    <location>
        <begin position="486"/>
        <end position="506"/>
    </location>
</feature>
<evidence type="ECO:0000256" key="2">
    <source>
        <dbReference type="ARBA" id="ARBA00022475"/>
    </source>
</evidence>
<feature type="transmembrane region" description="Helical" evidence="6">
    <location>
        <begin position="12"/>
        <end position="34"/>
    </location>
</feature>
<gene>
    <name evidence="7" type="primary">murJ_2</name>
    <name evidence="7" type="ORF">BACCIP111883_03882</name>
</gene>
<feature type="transmembrane region" description="Helical" evidence="6">
    <location>
        <begin position="361"/>
        <end position="385"/>
    </location>
</feature>
<keyword evidence="5 6" id="KW-0472">Membrane</keyword>
<sequence length="532" mass="57498">MTNDVSPHPYQKVWNGAMILTVAGILTKILSAVYRVPFQNIVGDVGFYIYQQIYPFYGVAIVLATYGFPVVISKIIAEHPLEGRDLAARKIRWVSFLFLLLLGLLCFILLYVGAFSIASLMGDEELAVLIKMVAFSFLILPFVSVWRGSFQGMGDMTPTAVSQVSEQLVRVAIIIILSYALVKAGFSLYDVGAGALFGSVAGGFAAVLVLLFFYQKNKRRNIHHQTAKIELPTSFSIIKALIVQGMTICITSLLLILFQMVDAFTIYAGLINGGMMEETAKELKGIYDRGQPLIQLGTVVATAFSLSLVPFIILSGGKGKEVKEKINLSIRVSIAVGAGAAFGIAWLITPINTMLFSNGSGSMVLGVLGFSILFCSISLTAAAILQGLGNPYLPALYVIIGIALKYILNIVLIPAFHTLGAAISTVTAFGLVALLLLIALKKRTGNLMMKKLAITPLLTSIGMMSATLAVFLLFTDPYVGDSRLLSTIQGFLGVMIGGFVYLVILVKNSFFSKEEWMLIPLGKQLVKLLNKA</sequence>
<dbReference type="Proteomes" id="UP000789833">
    <property type="component" value="Unassembled WGS sequence"/>
</dbReference>